<dbReference type="InterPro" id="IPR052934">
    <property type="entry name" value="Methyl-DNA_Rec/Restrict_Enz"/>
</dbReference>
<accession>A0A1E3AP61</accession>
<evidence type="ECO:0000259" key="2">
    <source>
        <dbReference type="Pfam" id="PF23870"/>
    </source>
</evidence>
<dbReference type="GO" id="GO:0016887">
    <property type="term" value="F:ATP hydrolysis activity"/>
    <property type="evidence" value="ECO:0007669"/>
    <property type="project" value="InterPro"/>
</dbReference>
<dbReference type="EC" id="3.1.21.-" evidence="3"/>
<dbReference type="AlphaFoldDB" id="A0A1E3AP61"/>
<keyword evidence="3" id="KW-0378">Hydrolase</keyword>
<feature type="domain" description="DUF7225" evidence="2">
    <location>
        <begin position="3"/>
        <end position="79"/>
    </location>
</feature>
<dbReference type="PANTHER" id="PTHR37291">
    <property type="entry name" value="5-METHYLCYTOSINE-SPECIFIC RESTRICTION ENZYME B"/>
    <property type="match status" value="1"/>
</dbReference>
<protein>
    <submittedName>
        <fullName evidence="3">5-methylcytosine-specific restriction enzyme B</fullName>
        <ecNumber evidence="3">3.1.21.-</ecNumber>
    </submittedName>
</protein>
<dbReference type="RefSeq" id="WP_242880639.1">
    <property type="nucleotide sequence ID" value="NZ_DBFYTC010000084.1"/>
</dbReference>
<comment type="caution">
    <text evidence="3">The sequence shown here is derived from an EMBL/GenBank/DDBJ whole genome shotgun (WGS) entry which is preliminary data.</text>
</comment>
<dbReference type="InterPro" id="IPR055649">
    <property type="entry name" value="DUF7225"/>
</dbReference>
<evidence type="ECO:0000259" key="1">
    <source>
        <dbReference type="Pfam" id="PF07728"/>
    </source>
</evidence>
<name>A0A1E3AP61_9FIRM</name>
<reference evidence="3 4" key="1">
    <citation type="submission" date="2016-07" db="EMBL/GenBank/DDBJ databases">
        <title>Characterization of isolates of Eisenbergiella tayi derived from blood cultures, using whole genome sequencing.</title>
        <authorList>
            <person name="Burdz T."/>
            <person name="Wiebe D."/>
            <person name="Huynh C."/>
            <person name="Bernard K."/>
        </authorList>
    </citation>
    <scope>NUCLEOTIDE SEQUENCE [LARGE SCALE GENOMIC DNA]</scope>
    <source>
        <strain evidence="3 4">NML 120489</strain>
    </source>
</reference>
<proteinExistence type="predicted"/>
<organism evidence="3 4">
    <name type="scientific">Eisenbergiella tayi</name>
    <dbReference type="NCBI Taxonomy" id="1432052"/>
    <lineage>
        <taxon>Bacteria</taxon>
        <taxon>Bacillati</taxon>
        <taxon>Bacillota</taxon>
        <taxon>Clostridia</taxon>
        <taxon>Lachnospirales</taxon>
        <taxon>Lachnospiraceae</taxon>
        <taxon>Eisenbergiella</taxon>
    </lineage>
</organism>
<evidence type="ECO:0000313" key="3">
    <source>
        <dbReference type="EMBL" id="ODM10394.1"/>
    </source>
</evidence>
<dbReference type="Proteomes" id="UP000095003">
    <property type="component" value="Unassembled WGS sequence"/>
</dbReference>
<dbReference type="InterPro" id="IPR011704">
    <property type="entry name" value="ATPase_dyneun-rel_AAA"/>
</dbReference>
<dbReference type="Pfam" id="PF07728">
    <property type="entry name" value="AAA_5"/>
    <property type="match status" value="1"/>
</dbReference>
<dbReference type="EMBL" id="MCGI01000004">
    <property type="protein sequence ID" value="ODM10394.1"/>
    <property type="molecule type" value="Genomic_DNA"/>
</dbReference>
<dbReference type="GeneID" id="93305367"/>
<dbReference type="SUPFAM" id="SSF52540">
    <property type="entry name" value="P-loop containing nucleoside triphosphate hydrolases"/>
    <property type="match status" value="1"/>
</dbReference>
<sequence length="950" mass="109958">MTITEKYRECFKEYPVGTKFTRKQIIDLMQQKFDIKPASIIPSDYSYNMTNKGKNGSAELNNFFLNIGNGKYEYVGEYYGGMAIEDIVAAYKADFERIDKEERYKWEAIGWYKSHWDIETADFAGMFSVAFSKASNLLAANMYYPYKVACEFAENEPETVRALFKELYDERVPLGKRYDDFRDGFKKYLKVLQEREPVHMMHLNHYQDLHAVSVYLTFEFPGTYYLYKAKVYNSFKNLTGYVEDRGKVRSVVWKIENCNRMCSEVWKTVKKDQELLAMSKKRLTADCFRDEEGYLLAMDVVFLGSQLKNEIDKPQNVEEEYWPSSDEYNTGMTKEVWLAILKDSSITSKENLVMFKRMIELGGESTCAHLADVYGRTHNYYNLLASRFCERVKIKEALPDCLNQRGENKLWPVAFIGKPIVEDGNNRFLWKIRDELEEALEELDLDNIYTEEEDLSDTDVAKNTILYGPPGTGKTYSTVIYAVAIIEKKTLASVRKEPYEDILERFNTYKKDGFIESTTFHQSYGYEEFIEGIRPVMESETEENEEIRYDVCAGIFKKFCECANLPVINKEADIGLNNSPTIWKVSLDGTYDNPTRTECLENGHIRIGWDEYGPKIDASTDFSKSGGRNVLNAFIYKMKIGDVVLSCYSNTTIDAVGIVTGEYEWCDGYENLKRLRNVKWIVKGIHEDILAANGGRTLTLSSVYRLTVSLADVMAIIEKYRDGSSVVKPNHKNYVFIIDEINRGNISKIFGELITLIETSKRVGQLEETTVILPYSQRPFGVPDNVYLIGTMNTADRSIAAIDTALRRRFHFREMQPDAEVLENIFVEDLSIRDMFVRMNKRISVLYDREHTIGHAYFLPLKKEPTIETLADIFANNIIPLLQEYFYEDYEKIRLVLGDNNKKNPEEQFIIAVAIDYRELFGNTNLEQEEANTYQINYSAFDNIAAYRSI</sequence>
<evidence type="ECO:0000313" key="4">
    <source>
        <dbReference type="Proteomes" id="UP000095003"/>
    </source>
</evidence>
<dbReference type="Gene3D" id="3.40.50.300">
    <property type="entry name" value="P-loop containing nucleotide triphosphate hydrolases"/>
    <property type="match status" value="2"/>
</dbReference>
<dbReference type="PATRIC" id="fig|1432052.3.peg.5281"/>
<dbReference type="PANTHER" id="PTHR37291:SF1">
    <property type="entry name" value="TYPE IV METHYL-DIRECTED RESTRICTION ENZYME ECOKMCRB SUBUNIT"/>
    <property type="match status" value="1"/>
</dbReference>
<dbReference type="Pfam" id="PF23870">
    <property type="entry name" value="DUF7225"/>
    <property type="match status" value="1"/>
</dbReference>
<feature type="domain" description="ATPase dynein-related AAA" evidence="1">
    <location>
        <begin position="725"/>
        <end position="810"/>
    </location>
</feature>
<dbReference type="GO" id="GO:0005524">
    <property type="term" value="F:ATP binding"/>
    <property type="evidence" value="ECO:0007669"/>
    <property type="project" value="InterPro"/>
</dbReference>
<gene>
    <name evidence="3" type="primary">mcrB</name>
    <name evidence="3" type="ORF">BEH84_04766</name>
</gene>
<dbReference type="InterPro" id="IPR027417">
    <property type="entry name" value="P-loop_NTPase"/>
</dbReference>